<comment type="cofactor">
    <cofactor evidence="2">
        <name>Zn(2+)</name>
        <dbReference type="ChEBI" id="CHEBI:29105"/>
    </cofactor>
</comment>
<evidence type="ECO:0000256" key="8">
    <source>
        <dbReference type="ARBA" id="ARBA00029741"/>
    </source>
</evidence>
<evidence type="ECO:0000256" key="4">
    <source>
        <dbReference type="ARBA" id="ARBA00004666"/>
    </source>
</evidence>
<dbReference type="PANTHER" id="PTHR10309:SF0">
    <property type="entry name" value="MANNOSE-6-PHOSPHATE ISOMERASE"/>
    <property type="match status" value="1"/>
</dbReference>
<dbReference type="PRINTS" id="PR00714">
    <property type="entry name" value="MAN6PISMRASE"/>
</dbReference>
<dbReference type="SUPFAM" id="SSF51182">
    <property type="entry name" value="RmlC-like cupins"/>
    <property type="match status" value="1"/>
</dbReference>
<comment type="caution">
    <text evidence="11">The sequence shown here is derived from an EMBL/GenBank/DDBJ whole genome shotgun (WGS) entry which is preliminary data.</text>
</comment>
<dbReference type="Proteomes" id="UP001143981">
    <property type="component" value="Unassembled WGS sequence"/>
</dbReference>
<gene>
    <name evidence="11" type="primary">PMI1</name>
    <name evidence="11" type="ORF">LPJ61_006930</name>
</gene>
<dbReference type="PANTHER" id="PTHR10309">
    <property type="entry name" value="MANNOSE-6-PHOSPHATE ISOMERASE"/>
    <property type="match status" value="1"/>
</dbReference>
<dbReference type="InterPro" id="IPR014710">
    <property type="entry name" value="RmlC-like_jellyroll"/>
</dbReference>
<dbReference type="AlphaFoldDB" id="A0A9W8CM45"/>
<name>A0A9W8CM45_9FUNG</name>
<protein>
    <recommendedName>
        <fullName evidence="7">Mannose-6-phosphate isomerase</fullName>
        <ecNumber evidence="6">5.3.1.8</ecNumber>
    </recommendedName>
    <alternativeName>
        <fullName evidence="8">Phosphohexomutase</fullName>
    </alternativeName>
    <alternativeName>
        <fullName evidence="9">Phosphomannose isomerase</fullName>
    </alternativeName>
</protein>
<organism evidence="11 12">
    <name type="scientific">Coemansia biformis</name>
    <dbReference type="NCBI Taxonomy" id="1286918"/>
    <lineage>
        <taxon>Eukaryota</taxon>
        <taxon>Fungi</taxon>
        <taxon>Fungi incertae sedis</taxon>
        <taxon>Zoopagomycota</taxon>
        <taxon>Kickxellomycotina</taxon>
        <taxon>Kickxellomycetes</taxon>
        <taxon>Kickxellales</taxon>
        <taxon>Kickxellaceae</taxon>
        <taxon>Coemansia</taxon>
    </lineage>
</organism>
<evidence type="ECO:0000256" key="1">
    <source>
        <dbReference type="ARBA" id="ARBA00000757"/>
    </source>
</evidence>
<dbReference type="EC" id="5.3.1.8" evidence="6"/>
<sequence>MAIALTEFTAMSGFRPLAEIAGYLNSYPEFRALVPSAQRFQQAIGAGSVAEREALMALFAELMGADGDGVKEQLELLLARTRESGAEEDRLVRQLSSEYPGDVGVFCVFVLNVLELAPGEAFYMGPNDPHAYISGDCVECMATSDNVVRAGLTPKLRDVPVLLDMLTYEYGTPEAKLLRPAPVAGGTLIYDPPIEEFAVLCTRVAPSHTEELPAVDGPRVLIVADGRGSMAVCAESFALEPGTVFYIYPNSPVALSAAGGQPLVTYAAQCQA</sequence>
<dbReference type="Pfam" id="PF20512">
    <property type="entry name" value="PMI_typeI_hel"/>
    <property type="match status" value="1"/>
</dbReference>
<keyword evidence="12" id="KW-1185">Reference proteome</keyword>
<reference evidence="11" key="1">
    <citation type="submission" date="2022-07" db="EMBL/GenBank/DDBJ databases">
        <title>Phylogenomic reconstructions and comparative analyses of Kickxellomycotina fungi.</title>
        <authorList>
            <person name="Reynolds N.K."/>
            <person name="Stajich J.E."/>
            <person name="Barry K."/>
            <person name="Grigoriev I.V."/>
            <person name="Crous P."/>
            <person name="Smith M.E."/>
        </authorList>
    </citation>
    <scope>NUCLEOTIDE SEQUENCE</scope>
    <source>
        <strain evidence="11">BCRC 34381</strain>
    </source>
</reference>
<evidence type="ECO:0000313" key="12">
    <source>
        <dbReference type="Proteomes" id="UP001143981"/>
    </source>
</evidence>
<dbReference type="InterPro" id="IPR011051">
    <property type="entry name" value="RmlC_Cupin_sf"/>
</dbReference>
<dbReference type="GO" id="GO:0004476">
    <property type="term" value="F:mannose-6-phosphate isomerase activity"/>
    <property type="evidence" value="ECO:0007669"/>
    <property type="project" value="UniProtKB-EC"/>
</dbReference>
<evidence type="ECO:0000256" key="6">
    <source>
        <dbReference type="ARBA" id="ARBA00011956"/>
    </source>
</evidence>
<evidence type="ECO:0000256" key="5">
    <source>
        <dbReference type="ARBA" id="ARBA00010772"/>
    </source>
</evidence>
<dbReference type="GO" id="GO:0009298">
    <property type="term" value="P:GDP-mannose biosynthetic process"/>
    <property type="evidence" value="ECO:0007669"/>
    <property type="project" value="InterPro"/>
</dbReference>
<dbReference type="InterPro" id="IPR018050">
    <property type="entry name" value="Pmannose_isomerase-type1_CS"/>
</dbReference>
<dbReference type="InterPro" id="IPR016305">
    <property type="entry name" value="Mannose-6-P_Isomerase"/>
</dbReference>
<comment type="catalytic activity">
    <reaction evidence="1">
        <text>D-mannose 6-phosphate = D-fructose 6-phosphate</text>
        <dbReference type="Rhea" id="RHEA:12356"/>
        <dbReference type="ChEBI" id="CHEBI:58735"/>
        <dbReference type="ChEBI" id="CHEBI:61527"/>
        <dbReference type="EC" id="5.3.1.8"/>
    </reaction>
</comment>
<dbReference type="CDD" id="cd07011">
    <property type="entry name" value="cupin_PMI_type_I_N"/>
    <property type="match status" value="1"/>
</dbReference>
<evidence type="ECO:0000256" key="3">
    <source>
        <dbReference type="ARBA" id="ARBA00002564"/>
    </source>
</evidence>
<dbReference type="GO" id="GO:0005975">
    <property type="term" value="P:carbohydrate metabolic process"/>
    <property type="evidence" value="ECO:0007669"/>
    <property type="project" value="InterPro"/>
</dbReference>
<comment type="similarity">
    <text evidence="5">Belongs to the mannose-6-phosphate isomerase type 1 family.</text>
</comment>
<evidence type="ECO:0000256" key="9">
    <source>
        <dbReference type="ARBA" id="ARBA00030762"/>
    </source>
</evidence>
<dbReference type="NCBIfam" id="TIGR00218">
    <property type="entry name" value="manA"/>
    <property type="match status" value="1"/>
</dbReference>
<dbReference type="GO" id="GO:0005829">
    <property type="term" value="C:cytosol"/>
    <property type="evidence" value="ECO:0007669"/>
    <property type="project" value="TreeGrafter"/>
</dbReference>
<dbReference type="InterPro" id="IPR046458">
    <property type="entry name" value="PMI_typeI_hel"/>
</dbReference>
<dbReference type="Gene3D" id="2.60.120.10">
    <property type="entry name" value="Jelly Rolls"/>
    <property type="match status" value="1"/>
</dbReference>
<evidence type="ECO:0000256" key="7">
    <source>
        <dbReference type="ARBA" id="ARBA00018236"/>
    </source>
</evidence>
<keyword evidence="11" id="KW-0413">Isomerase</keyword>
<dbReference type="InterPro" id="IPR001250">
    <property type="entry name" value="Man6P_Isoase-1"/>
</dbReference>
<accession>A0A9W8CM45</accession>
<comment type="function">
    <text evidence="3">Involved in the synthesis of the GDP-mannose and dolichol-phosphate-mannose required for a number of critical mannosyl transfer reactions.</text>
</comment>
<feature type="domain" description="Phosphomannose isomerase type I helical insertion" evidence="10">
    <location>
        <begin position="37"/>
        <end position="111"/>
    </location>
</feature>
<dbReference type="EMBL" id="JANBOI010004009">
    <property type="protein sequence ID" value="KAJ1718029.1"/>
    <property type="molecule type" value="Genomic_DNA"/>
</dbReference>
<dbReference type="OrthoDB" id="6605218at2759"/>
<dbReference type="PROSITE" id="PS00966">
    <property type="entry name" value="PMI_I_2"/>
    <property type="match status" value="1"/>
</dbReference>
<proteinExistence type="inferred from homology"/>
<comment type="pathway">
    <text evidence="4">Nucleotide-sugar biosynthesis; GDP-alpha-D-mannose biosynthesis; alpha-D-mannose 1-phosphate from D-fructose 6-phosphate: step 1/2.</text>
</comment>
<dbReference type="GO" id="GO:0008270">
    <property type="term" value="F:zinc ion binding"/>
    <property type="evidence" value="ECO:0007669"/>
    <property type="project" value="InterPro"/>
</dbReference>
<evidence type="ECO:0000259" key="10">
    <source>
        <dbReference type="Pfam" id="PF20512"/>
    </source>
</evidence>
<evidence type="ECO:0000313" key="11">
    <source>
        <dbReference type="EMBL" id="KAJ1718029.1"/>
    </source>
</evidence>
<evidence type="ECO:0000256" key="2">
    <source>
        <dbReference type="ARBA" id="ARBA00001947"/>
    </source>
</evidence>
<dbReference type="Gene3D" id="1.10.441.10">
    <property type="entry name" value="Phosphomannose Isomerase, domain 2"/>
    <property type="match status" value="1"/>
</dbReference>